<keyword evidence="3 9" id="KW-0808">Transferase</keyword>
<dbReference type="GO" id="GO:0071555">
    <property type="term" value="P:cell wall organization"/>
    <property type="evidence" value="ECO:0007669"/>
    <property type="project" value="TreeGrafter"/>
</dbReference>
<dbReference type="GO" id="GO:0016780">
    <property type="term" value="F:phosphotransferase activity, for other substituted phosphate groups"/>
    <property type="evidence" value="ECO:0007669"/>
    <property type="project" value="InterPro"/>
</dbReference>
<keyword evidence="7" id="KW-0479">Metal-binding</keyword>
<feature type="transmembrane region" description="Helical" evidence="8">
    <location>
        <begin position="262"/>
        <end position="282"/>
    </location>
</feature>
<dbReference type="GO" id="GO:0044038">
    <property type="term" value="P:cell wall macromolecule biosynthetic process"/>
    <property type="evidence" value="ECO:0007669"/>
    <property type="project" value="TreeGrafter"/>
</dbReference>
<evidence type="ECO:0000256" key="4">
    <source>
        <dbReference type="ARBA" id="ARBA00022692"/>
    </source>
</evidence>
<gene>
    <name evidence="9" type="ORF">XD57_0850</name>
</gene>
<feature type="transmembrane region" description="Helical" evidence="8">
    <location>
        <begin position="195"/>
        <end position="216"/>
    </location>
</feature>
<accession>A0A101EQS5</accession>
<evidence type="ECO:0000256" key="6">
    <source>
        <dbReference type="ARBA" id="ARBA00023136"/>
    </source>
</evidence>
<dbReference type="CDD" id="cd06853">
    <property type="entry name" value="GT_WecA_like"/>
    <property type="match status" value="1"/>
</dbReference>
<comment type="caution">
    <text evidence="9">The sequence shown here is derived from an EMBL/GenBank/DDBJ whole genome shotgun (WGS) entry which is preliminary data.</text>
</comment>
<evidence type="ECO:0000256" key="2">
    <source>
        <dbReference type="ARBA" id="ARBA00022475"/>
    </source>
</evidence>
<feature type="transmembrane region" description="Helical" evidence="8">
    <location>
        <begin position="167"/>
        <end position="189"/>
    </location>
</feature>
<proteinExistence type="predicted"/>
<reference evidence="9 10" key="1">
    <citation type="journal article" date="2015" name="MBio">
        <title>Genome-Resolved Metagenomic Analysis Reveals Roles for Candidate Phyla and Other Microbial Community Members in Biogeochemical Transformations in Oil Reservoirs.</title>
        <authorList>
            <person name="Hu P."/>
            <person name="Tom L."/>
            <person name="Singh A."/>
            <person name="Thomas B.C."/>
            <person name="Baker B.J."/>
            <person name="Piceno Y.M."/>
            <person name="Andersen G.L."/>
            <person name="Banfield J.F."/>
        </authorList>
    </citation>
    <scope>NUCLEOTIDE SEQUENCE [LARGE SCALE GENOMIC DNA]</scope>
    <source>
        <strain evidence="9">46_26</strain>
    </source>
</reference>
<feature type="transmembrane region" description="Helical" evidence="8">
    <location>
        <begin position="111"/>
        <end position="127"/>
    </location>
</feature>
<evidence type="ECO:0000313" key="10">
    <source>
        <dbReference type="Proteomes" id="UP000058636"/>
    </source>
</evidence>
<keyword evidence="5 8" id="KW-1133">Transmembrane helix</keyword>
<evidence type="ECO:0000313" key="9">
    <source>
        <dbReference type="EMBL" id="KUK23045.1"/>
    </source>
</evidence>
<dbReference type="InterPro" id="IPR000715">
    <property type="entry name" value="Glycosyl_transferase_4"/>
</dbReference>
<dbReference type="GO" id="GO:0046872">
    <property type="term" value="F:metal ion binding"/>
    <property type="evidence" value="ECO:0007669"/>
    <property type="project" value="UniProtKB-KW"/>
</dbReference>
<organism evidence="9 10">
    <name type="scientific">Thermotoga petrophila</name>
    <dbReference type="NCBI Taxonomy" id="93929"/>
    <lineage>
        <taxon>Bacteria</taxon>
        <taxon>Thermotogati</taxon>
        <taxon>Thermotogota</taxon>
        <taxon>Thermotogae</taxon>
        <taxon>Thermotogales</taxon>
        <taxon>Thermotogaceae</taxon>
        <taxon>Thermotoga</taxon>
    </lineage>
</organism>
<keyword evidence="7" id="KW-0460">Magnesium</keyword>
<sequence length="291" mass="32622">MWEAIISFFLTSVLSVFAKKTGFLDHPDSRKSHGRAVPPVGGVSIFLTLLIFERDNPFFLFSIPLFLLGLLDDLFDLSYKIKLAVTTLVAVWFSTAVTIEVSIFGARIHPVFFVIWFVGMVNAFNVVDGLDGLLSGISLFSSLMIGERSLAFSIIGFLPWNLPDARAFLGNSGSFLLGAYLSTASVVFFEGDLGYATLFLGFPFYEIVFSFVRRLVVKKNPFSPDEKHTHHVFSRKIGKWKTLLILVSFSLMFNLLGLSQKFYLILLYVVLCCVLLFTYCVLQRGDGNLKL</sequence>
<evidence type="ECO:0000256" key="8">
    <source>
        <dbReference type="SAM" id="Phobius"/>
    </source>
</evidence>
<dbReference type="AlphaFoldDB" id="A0A101EQS5"/>
<keyword evidence="6 8" id="KW-0472">Membrane</keyword>
<name>A0A101EQS5_9THEM</name>
<evidence type="ECO:0000256" key="1">
    <source>
        <dbReference type="ARBA" id="ARBA00004651"/>
    </source>
</evidence>
<protein>
    <submittedName>
        <fullName evidence="9">Undecaprenyl-phosphate alpha-N-acetylglucosaminyl 1-phosphate transferase</fullName>
    </submittedName>
</protein>
<dbReference type="GO" id="GO:0009103">
    <property type="term" value="P:lipopolysaccharide biosynthetic process"/>
    <property type="evidence" value="ECO:0007669"/>
    <property type="project" value="TreeGrafter"/>
</dbReference>
<dbReference type="PANTHER" id="PTHR22926">
    <property type="entry name" value="PHOSPHO-N-ACETYLMURAMOYL-PENTAPEPTIDE-TRANSFERASE"/>
    <property type="match status" value="1"/>
</dbReference>
<dbReference type="PANTHER" id="PTHR22926:SF3">
    <property type="entry name" value="UNDECAPRENYL-PHOSPHATE ALPHA-N-ACETYLGLUCOSAMINYL 1-PHOSPHATE TRANSFERASE"/>
    <property type="match status" value="1"/>
</dbReference>
<keyword evidence="4 8" id="KW-0812">Transmembrane</keyword>
<evidence type="ECO:0000256" key="5">
    <source>
        <dbReference type="ARBA" id="ARBA00022989"/>
    </source>
</evidence>
<feature type="transmembrane region" description="Helical" evidence="8">
    <location>
        <begin position="139"/>
        <end position="160"/>
    </location>
</feature>
<feature type="transmembrane region" description="Helical" evidence="8">
    <location>
        <begin position="237"/>
        <end position="256"/>
    </location>
</feature>
<comment type="subcellular location">
    <subcellularLocation>
        <location evidence="1">Cell membrane</location>
        <topology evidence="1">Multi-pass membrane protein</topology>
    </subcellularLocation>
</comment>
<evidence type="ECO:0000256" key="7">
    <source>
        <dbReference type="PIRSR" id="PIRSR600715-1"/>
    </source>
</evidence>
<keyword evidence="2" id="KW-1003">Cell membrane</keyword>
<comment type="cofactor">
    <cofactor evidence="7">
        <name>Mg(2+)</name>
        <dbReference type="ChEBI" id="CHEBI:18420"/>
    </cofactor>
</comment>
<dbReference type="EMBL" id="LGFG01000058">
    <property type="protein sequence ID" value="KUK23045.1"/>
    <property type="molecule type" value="Genomic_DNA"/>
</dbReference>
<feature type="binding site" evidence="7">
    <location>
        <position position="125"/>
    </location>
    <ligand>
        <name>Mg(2+)</name>
        <dbReference type="ChEBI" id="CHEBI:18420"/>
    </ligand>
</feature>
<evidence type="ECO:0000256" key="3">
    <source>
        <dbReference type="ARBA" id="ARBA00022679"/>
    </source>
</evidence>
<feature type="transmembrane region" description="Helical" evidence="8">
    <location>
        <begin position="81"/>
        <end position="99"/>
    </location>
</feature>
<dbReference type="Pfam" id="PF00953">
    <property type="entry name" value="Glycos_transf_4"/>
    <property type="match status" value="1"/>
</dbReference>
<dbReference type="GO" id="GO:0005886">
    <property type="term" value="C:plasma membrane"/>
    <property type="evidence" value="ECO:0007669"/>
    <property type="project" value="UniProtKB-SubCell"/>
</dbReference>
<dbReference type="Proteomes" id="UP000058636">
    <property type="component" value="Unassembled WGS sequence"/>
</dbReference>